<evidence type="ECO:0008006" key="4">
    <source>
        <dbReference type="Google" id="ProtNLM"/>
    </source>
</evidence>
<comment type="caution">
    <text evidence="2">The sequence shown here is derived from an EMBL/GenBank/DDBJ whole genome shotgun (WGS) entry which is preliminary data.</text>
</comment>
<organism evidence="2 3">
    <name type="scientific">Cerrena zonata</name>
    <dbReference type="NCBI Taxonomy" id="2478898"/>
    <lineage>
        <taxon>Eukaryota</taxon>
        <taxon>Fungi</taxon>
        <taxon>Dikarya</taxon>
        <taxon>Basidiomycota</taxon>
        <taxon>Agaricomycotina</taxon>
        <taxon>Agaricomycetes</taxon>
        <taxon>Polyporales</taxon>
        <taxon>Cerrenaceae</taxon>
        <taxon>Cerrena</taxon>
    </lineage>
</organism>
<gene>
    <name evidence="2" type="ORF">QCA50_019850</name>
</gene>
<feature type="transmembrane region" description="Helical" evidence="1">
    <location>
        <begin position="41"/>
        <end position="63"/>
    </location>
</feature>
<name>A0AAW0FA25_9APHY</name>
<keyword evidence="1" id="KW-0472">Membrane</keyword>
<dbReference type="EMBL" id="JASBNA010000094">
    <property type="protein sequence ID" value="KAK7677141.1"/>
    <property type="molecule type" value="Genomic_DNA"/>
</dbReference>
<dbReference type="AlphaFoldDB" id="A0AAW0FA25"/>
<proteinExistence type="predicted"/>
<keyword evidence="1" id="KW-0812">Transmembrane</keyword>
<sequence>MTLVLVSINTRREISFKSELRSQTSPEYSFFDPQASTMVHMINFVALISLVAVFSLFTSITAIPISIESTPTSSGSETSKTAQNDVLNIVPLLRRRSNWSSRQWYLEGLVGDGLQNVEFGTSAIRPKLQ</sequence>
<evidence type="ECO:0000313" key="3">
    <source>
        <dbReference type="Proteomes" id="UP001385951"/>
    </source>
</evidence>
<keyword evidence="3" id="KW-1185">Reference proteome</keyword>
<evidence type="ECO:0000313" key="2">
    <source>
        <dbReference type="EMBL" id="KAK7677141.1"/>
    </source>
</evidence>
<accession>A0AAW0FA25</accession>
<keyword evidence="1" id="KW-1133">Transmembrane helix</keyword>
<evidence type="ECO:0000256" key="1">
    <source>
        <dbReference type="SAM" id="Phobius"/>
    </source>
</evidence>
<protein>
    <recommendedName>
        <fullName evidence="4">Transmembrane protein</fullName>
    </recommendedName>
</protein>
<dbReference type="Proteomes" id="UP001385951">
    <property type="component" value="Unassembled WGS sequence"/>
</dbReference>
<reference evidence="2 3" key="1">
    <citation type="submission" date="2022-09" db="EMBL/GenBank/DDBJ databases">
        <authorList>
            <person name="Palmer J.M."/>
        </authorList>
    </citation>
    <scope>NUCLEOTIDE SEQUENCE [LARGE SCALE GENOMIC DNA]</scope>
    <source>
        <strain evidence="2 3">DSM 7382</strain>
    </source>
</reference>